<sequence length="45" mass="5398">MGEPSKNERLYQFLIIEFIVLVKNTYCYFTAGSYYNLLFKKLTHT</sequence>
<dbReference type="Proteomes" id="UP001157960">
    <property type="component" value="Unassembled WGS sequence"/>
</dbReference>
<organism evidence="1 2">
    <name type="scientific">Chryseobacterium profundimaris</name>
    <dbReference type="NCBI Taxonomy" id="1387275"/>
    <lineage>
        <taxon>Bacteria</taxon>
        <taxon>Pseudomonadati</taxon>
        <taxon>Bacteroidota</taxon>
        <taxon>Flavobacteriia</taxon>
        <taxon>Flavobacteriales</taxon>
        <taxon>Weeksellaceae</taxon>
        <taxon>Chryseobacterium group</taxon>
        <taxon>Chryseobacterium</taxon>
    </lineage>
</organism>
<protein>
    <submittedName>
        <fullName evidence="1">Uncharacterized protein</fullName>
    </submittedName>
</protein>
<keyword evidence="2" id="KW-1185">Reference proteome</keyword>
<comment type="caution">
    <text evidence="1">The sequence shown here is derived from an EMBL/GenBank/DDBJ whole genome shotgun (WGS) entry which is preliminary data.</text>
</comment>
<evidence type="ECO:0000313" key="2">
    <source>
        <dbReference type="Proteomes" id="UP001157960"/>
    </source>
</evidence>
<gene>
    <name evidence="1" type="ORF">SAMN06264346_12020</name>
</gene>
<evidence type="ECO:0000313" key="1">
    <source>
        <dbReference type="EMBL" id="SMP35258.1"/>
    </source>
</evidence>
<reference evidence="1 2" key="1">
    <citation type="submission" date="2017-05" db="EMBL/GenBank/DDBJ databases">
        <authorList>
            <person name="Varghese N."/>
            <person name="Submissions S."/>
        </authorList>
    </citation>
    <scope>NUCLEOTIDE SEQUENCE [LARGE SCALE GENOMIC DNA]</scope>
    <source>
        <strain evidence="1 2">DSM 28214</strain>
    </source>
</reference>
<dbReference type="EMBL" id="FXTZ01000020">
    <property type="protein sequence ID" value="SMP35258.1"/>
    <property type="molecule type" value="Genomic_DNA"/>
</dbReference>
<accession>A0ABY1PJ52</accession>
<name>A0ABY1PJ52_9FLAO</name>
<proteinExistence type="predicted"/>